<name>A0ABR4B6H1_9LECA</name>
<keyword evidence="3" id="KW-1185">Reference proteome</keyword>
<comment type="caution">
    <text evidence="2">The sequence shown here is derived from an EMBL/GenBank/DDBJ whole genome shotgun (WGS) entry which is preliminary data.</text>
</comment>
<sequence>MLDARAVRQVEGGHSGARGAFNGPAKGAVLKVGGESVRWGAVGEEPAKKGFGVMVGNDGAHGL</sequence>
<proteinExistence type="predicted"/>
<accession>A0ABR4B6H1</accession>
<reference evidence="2 3" key="1">
    <citation type="submission" date="2024-09" db="EMBL/GenBank/DDBJ databases">
        <title>Rethinking Asexuality: The Enigmatic Case of Functional Sexual Genes in Lepraria (Stereocaulaceae).</title>
        <authorList>
            <person name="Doellman M."/>
            <person name="Sun Y."/>
            <person name="Barcenas-Pena A."/>
            <person name="Lumbsch H.T."/>
            <person name="Grewe F."/>
        </authorList>
    </citation>
    <scope>NUCLEOTIDE SEQUENCE [LARGE SCALE GENOMIC DNA]</scope>
    <source>
        <strain evidence="2 3">Grewe 0041</strain>
    </source>
</reference>
<gene>
    <name evidence="2" type="ORF">ABVK25_006103</name>
</gene>
<evidence type="ECO:0000313" key="3">
    <source>
        <dbReference type="Proteomes" id="UP001590951"/>
    </source>
</evidence>
<feature type="region of interest" description="Disordered" evidence="1">
    <location>
        <begin position="1"/>
        <end position="24"/>
    </location>
</feature>
<evidence type="ECO:0000256" key="1">
    <source>
        <dbReference type="SAM" id="MobiDB-lite"/>
    </source>
</evidence>
<protein>
    <submittedName>
        <fullName evidence="2">Uncharacterized protein</fullName>
    </submittedName>
</protein>
<evidence type="ECO:0000313" key="2">
    <source>
        <dbReference type="EMBL" id="KAL2053452.1"/>
    </source>
</evidence>
<organism evidence="2 3">
    <name type="scientific">Lepraria finkii</name>
    <dbReference type="NCBI Taxonomy" id="1340010"/>
    <lineage>
        <taxon>Eukaryota</taxon>
        <taxon>Fungi</taxon>
        <taxon>Dikarya</taxon>
        <taxon>Ascomycota</taxon>
        <taxon>Pezizomycotina</taxon>
        <taxon>Lecanoromycetes</taxon>
        <taxon>OSLEUM clade</taxon>
        <taxon>Lecanoromycetidae</taxon>
        <taxon>Lecanorales</taxon>
        <taxon>Lecanorineae</taxon>
        <taxon>Stereocaulaceae</taxon>
        <taxon>Lepraria</taxon>
    </lineage>
</organism>
<dbReference type="EMBL" id="JBHFEH010000020">
    <property type="protein sequence ID" value="KAL2053452.1"/>
    <property type="molecule type" value="Genomic_DNA"/>
</dbReference>
<dbReference type="Proteomes" id="UP001590951">
    <property type="component" value="Unassembled WGS sequence"/>
</dbReference>